<feature type="region of interest" description="Disordered" evidence="1">
    <location>
        <begin position="124"/>
        <end position="157"/>
    </location>
</feature>
<keyword evidence="4" id="KW-1185">Reference proteome</keyword>
<reference evidence="3 4" key="1">
    <citation type="journal article" date="2019" name="Int. J. Syst. Evol. Microbiol.">
        <title>The Global Catalogue of Microorganisms (GCM) 10K type strain sequencing project: providing services to taxonomists for standard genome sequencing and annotation.</title>
        <authorList>
            <consortium name="The Broad Institute Genomics Platform"/>
            <consortium name="The Broad Institute Genome Sequencing Center for Infectious Disease"/>
            <person name="Wu L."/>
            <person name="Ma J."/>
        </authorList>
    </citation>
    <scope>NUCLEOTIDE SEQUENCE [LARGE SCALE GENOMIC DNA]</scope>
    <source>
        <strain evidence="3 4">CGMCC 1.16026</strain>
    </source>
</reference>
<dbReference type="AlphaFoldDB" id="A0ABD5QP53"/>
<dbReference type="EMBL" id="JBHSKV010000007">
    <property type="protein sequence ID" value="MFC5134052.1"/>
    <property type="molecule type" value="Genomic_DNA"/>
</dbReference>
<accession>A0ABD5QP53</accession>
<feature type="compositionally biased region" description="Acidic residues" evidence="1">
    <location>
        <begin position="130"/>
        <end position="139"/>
    </location>
</feature>
<dbReference type="Proteomes" id="UP001596145">
    <property type="component" value="Unassembled WGS sequence"/>
</dbReference>
<evidence type="ECO:0000256" key="1">
    <source>
        <dbReference type="SAM" id="MobiDB-lite"/>
    </source>
</evidence>
<dbReference type="Pfam" id="PF23366">
    <property type="entry name" value="Beta-prop_HVO_0234"/>
    <property type="match status" value="1"/>
</dbReference>
<feature type="domain" description="HVO-0234-like beta-propeller" evidence="2">
    <location>
        <begin position="9"/>
        <end position="318"/>
    </location>
</feature>
<gene>
    <name evidence="3" type="ORF">ACFPJA_04860</name>
</gene>
<sequence length="326" mass="32317">MAPAEDDISIEEKRVYAGSAGRTDAYVATGTGVVRVAISGDKVGGFELAARDPARDVAVLARTDDPDRLAVATDDDLLVAPIDADRDGVDGSAFSPVGIGPTVAVGVHDGEFLAADGAGEVHRIRVGGDGDVDAEDAEGDGSPSEPTRIGSVDDPRAVDGPLVAAADGVHRVMGGGAAGGAPTLEPVGLDDARDVAGAGVPLAATPAGLYWLGNGWMSANEGDATAVAADGDGHALAAVDDELLVRDVTDVTDAAAGIGWDADAWRVAPLPVDERPVALGYGPGLSVVVTDAGTLCVNAGDGWRHQAIGVRGVAGVALAVVEGTGG</sequence>
<evidence type="ECO:0000259" key="2">
    <source>
        <dbReference type="Pfam" id="PF23366"/>
    </source>
</evidence>
<dbReference type="RefSeq" id="WP_122104527.1">
    <property type="nucleotide sequence ID" value="NZ_JBHSKV010000007.1"/>
</dbReference>
<evidence type="ECO:0000313" key="4">
    <source>
        <dbReference type="Proteomes" id="UP001596145"/>
    </source>
</evidence>
<proteinExistence type="predicted"/>
<evidence type="ECO:0000313" key="3">
    <source>
        <dbReference type="EMBL" id="MFC5134052.1"/>
    </source>
</evidence>
<name>A0ABD5QP53_9EURY</name>
<protein>
    <recommendedName>
        <fullName evidence="2">HVO-0234-like beta-propeller domain-containing protein</fullName>
    </recommendedName>
</protein>
<comment type="caution">
    <text evidence="3">The sequence shown here is derived from an EMBL/GenBank/DDBJ whole genome shotgun (WGS) entry which is preliminary data.</text>
</comment>
<organism evidence="3 4">
    <name type="scientific">Halorubrum glutamatedens</name>
    <dbReference type="NCBI Taxonomy" id="2707018"/>
    <lineage>
        <taxon>Archaea</taxon>
        <taxon>Methanobacteriati</taxon>
        <taxon>Methanobacteriota</taxon>
        <taxon>Stenosarchaea group</taxon>
        <taxon>Halobacteria</taxon>
        <taxon>Halobacteriales</taxon>
        <taxon>Haloferacaceae</taxon>
        <taxon>Halorubrum</taxon>
    </lineage>
</organism>
<dbReference type="InterPro" id="IPR056505">
    <property type="entry name" value="Beta-prop_HVO_0234"/>
</dbReference>